<feature type="chain" id="PRO_5014496601" evidence="5">
    <location>
        <begin position="19"/>
        <end position="132"/>
    </location>
</feature>
<comment type="subcellular location">
    <subcellularLocation>
        <location evidence="1">Secreted</location>
    </subcellularLocation>
</comment>
<evidence type="ECO:0000256" key="5">
    <source>
        <dbReference type="SAM" id="SignalP"/>
    </source>
</evidence>
<evidence type="ECO:0000256" key="4">
    <source>
        <dbReference type="ARBA" id="ARBA00022729"/>
    </source>
</evidence>
<comment type="similarity">
    <text evidence="2">Belongs to the PBP/GOBP family.</text>
</comment>
<evidence type="ECO:0000256" key="2">
    <source>
        <dbReference type="ARBA" id="ARBA00008098"/>
    </source>
</evidence>
<dbReference type="SMR" id="A0A023EDR0"/>
<dbReference type="SMART" id="SM00708">
    <property type="entry name" value="PhBP"/>
    <property type="match status" value="1"/>
</dbReference>
<dbReference type="SUPFAM" id="SSF47565">
    <property type="entry name" value="Insect pheromone/odorant-binding proteins"/>
    <property type="match status" value="1"/>
</dbReference>
<dbReference type="Gene3D" id="1.10.238.20">
    <property type="entry name" value="Pheromone/general odorant binding protein domain"/>
    <property type="match status" value="1"/>
</dbReference>
<reference evidence="7" key="3">
    <citation type="submission" date="2025-05" db="UniProtKB">
        <authorList>
            <consortium name="EnsemblMetazoa"/>
        </authorList>
    </citation>
    <scope>IDENTIFICATION</scope>
    <source>
        <strain evidence="7">Foshan</strain>
    </source>
</reference>
<evidence type="ECO:0000313" key="8">
    <source>
        <dbReference type="Proteomes" id="UP000069940"/>
    </source>
</evidence>
<dbReference type="CDD" id="cd23992">
    <property type="entry name" value="PBP_GOBP"/>
    <property type="match status" value="1"/>
</dbReference>
<dbReference type="KEGG" id="aalb:109403382"/>
<dbReference type="VEuPathDB" id="VectorBase:AALC636_033450"/>
<dbReference type="OrthoDB" id="7665616at2759"/>
<dbReference type="AlphaFoldDB" id="A0A023EDR0"/>
<organism evidence="6">
    <name type="scientific">Aedes albopictus</name>
    <name type="common">Asian tiger mosquito</name>
    <name type="synonym">Stegomyia albopicta</name>
    <dbReference type="NCBI Taxonomy" id="7160"/>
    <lineage>
        <taxon>Eukaryota</taxon>
        <taxon>Metazoa</taxon>
        <taxon>Ecdysozoa</taxon>
        <taxon>Arthropoda</taxon>
        <taxon>Hexapoda</taxon>
        <taxon>Insecta</taxon>
        <taxon>Pterygota</taxon>
        <taxon>Neoptera</taxon>
        <taxon>Endopterygota</taxon>
        <taxon>Diptera</taxon>
        <taxon>Nematocera</taxon>
        <taxon>Culicoidea</taxon>
        <taxon>Culicidae</taxon>
        <taxon>Culicinae</taxon>
        <taxon>Aedini</taxon>
        <taxon>Aedes</taxon>
        <taxon>Stegomyia</taxon>
    </lineage>
</organism>
<proteinExistence type="evidence at transcript level"/>
<dbReference type="VEuPathDB" id="VectorBase:AALFPA_054563"/>
<feature type="signal peptide" evidence="5">
    <location>
        <begin position="1"/>
        <end position="18"/>
    </location>
</feature>
<dbReference type="PANTHER" id="PTHR11857:SF43">
    <property type="entry name" value="GEO07291P1-RELATED"/>
    <property type="match status" value="1"/>
</dbReference>
<dbReference type="VEuPathDB" id="VectorBase:AALF019174"/>
<dbReference type="FunFam" id="1.10.238.20:FF:000001">
    <property type="entry name" value="General odorant-binding protein lush"/>
    <property type="match status" value="1"/>
</dbReference>
<dbReference type="GO" id="GO:0005615">
    <property type="term" value="C:extracellular space"/>
    <property type="evidence" value="ECO:0007669"/>
    <property type="project" value="TreeGrafter"/>
</dbReference>
<dbReference type="GO" id="GO:0007608">
    <property type="term" value="P:sensory perception of smell"/>
    <property type="evidence" value="ECO:0007669"/>
    <property type="project" value="TreeGrafter"/>
</dbReference>
<dbReference type="OMA" id="ECYHREK"/>
<dbReference type="VEuPathDB" id="VectorBase:AALFPA_062040"/>
<reference evidence="8" key="2">
    <citation type="journal article" date="2015" name="Proc. Natl. Acad. Sci. U.S.A.">
        <title>Genome sequence of the Asian Tiger mosquito, Aedes albopictus, reveals insights into its biology, genetics, and evolution.</title>
        <authorList>
            <person name="Chen X.G."/>
            <person name="Jiang X."/>
            <person name="Gu J."/>
            <person name="Xu M."/>
            <person name="Wu Y."/>
            <person name="Deng Y."/>
            <person name="Zhang C."/>
            <person name="Bonizzoni M."/>
            <person name="Dermauw W."/>
            <person name="Vontas J."/>
            <person name="Armbruster P."/>
            <person name="Huang X."/>
            <person name="Yang Y."/>
            <person name="Zhang H."/>
            <person name="He W."/>
            <person name="Peng H."/>
            <person name="Liu Y."/>
            <person name="Wu K."/>
            <person name="Chen J."/>
            <person name="Lirakis M."/>
            <person name="Topalis P."/>
            <person name="Van Leeuwen T."/>
            <person name="Hall A.B."/>
            <person name="Jiang X."/>
            <person name="Thorpe C."/>
            <person name="Mueller R.L."/>
            <person name="Sun C."/>
            <person name="Waterhouse R.M."/>
            <person name="Yan G."/>
            <person name="Tu Z.J."/>
            <person name="Fang X."/>
            <person name="James A.A."/>
        </authorList>
    </citation>
    <scope>NUCLEOTIDE SEQUENCE [LARGE SCALE GENOMIC DNA]</scope>
    <source>
        <strain evidence="8">Foshan</strain>
    </source>
</reference>
<accession>A0A023EDR0</accession>
<keyword evidence="8" id="KW-1185">Reference proteome</keyword>
<dbReference type="Proteomes" id="UP000069940">
    <property type="component" value="Unassembled WGS sequence"/>
</dbReference>
<dbReference type="Pfam" id="PF01395">
    <property type="entry name" value="PBP_GOBP"/>
    <property type="match status" value="1"/>
</dbReference>
<name>A0A023EDR0_AEDAL</name>
<dbReference type="VEuPathDB" id="VectorBase:AALFPA_072675"/>
<evidence type="ECO:0000313" key="6">
    <source>
        <dbReference type="EMBL" id="JAC07698.1"/>
    </source>
</evidence>
<dbReference type="PANTHER" id="PTHR11857">
    <property type="entry name" value="ODORANT BINDING PROTEIN-RELATED"/>
    <property type="match status" value="1"/>
</dbReference>
<dbReference type="InterPro" id="IPR006170">
    <property type="entry name" value="PBP/GOBP"/>
</dbReference>
<dbReference type="InterPro" id="IPR036728">
    <property type="entry name" value="PBP_GOBP_sf"/>
</dbReference>
<reference evidence="6" key="1">
    <citation type="journal article" date="2014" name="PLoS Negl. Trop. Dis.">
        <title>Identification and characterization of seminal fluid proteins in the Asian tiger mosquito, Aedes albopictus.</title>
        <authorList>
            <person name="Boes K.E."/>
            <person name="Ribeiro J.M."/>
            <person name="Wong A."/>
            <person name="Harrington L.C."/>
            <person name="Wolfner M.F."/>
            <person name="Sirot L.K."/>
        </authorList>
    </citation>
    <scope>NUCLEOTIDE SEQUENCE</scope>
    <source>
        <tissue evidence="6">Reproductive organs</tissue>
    </source>
</reference>
<keyword evidence="4 5" id="KW-0732">Signal</keyword>
<dbReference type="EnsemblMetazoa" id="AALFPA23_023348.R34735">
    <property type="protein sequence ID" value="AALFPA23_023348.P34735"/>
    <property type="gene ID" value="AALFPA23_023348"/>
</dbReference>
<evidence type="ECO:0000256" key="3">
    <source>
        <dbReference type="ARBA" id="ARBA00022525"/>
    </source>
</evidence>
<sequence length="132" mass="14444">MKSFVCVVLVAALVGVNALTEEQLKKADGYAATCLEKANGVSKESVSKLRTGDFANVDQDLKCFVKCFLEQAGFMGTDGNLVSDYAIERLSLDREKSKVEALVMMCSVQKDDPCETAFRAFECYYNGKASLL</sequence>
<evidence type="ECO:0000256" key="1">
    <source>
        <dbReference type="ARBA" id="ARBA00004613"/>
    </source>
</evidence>
<evidence type="ECO:0000313" key="7">
    <source>
        <dbReference type="EnsemblMetazoa" id="AALFPA23_023348.P34735"/>
    </source>
</evidence>
<protein>
    <submittedName>
        <fullName evidence="6">Putative odorant-binding protein 56e</fullName>
    </submittedName>
</protein>
<dbReference type="GO" id="GO:0005549">
    <property type="term" value="F:odorant binding"/>
    <property type="evidence" value="ECO:0007669"/>
    <property type="project" value="InterPro"/>
</dbReference>
<dbReference type="EMBL" id="GAPW01005900">
    <property type="protein sequence ID" value="JAC07698.1"/>
    <property type="molecule type" value="mRNA"/>
</dbReference>
<keyword evidence="3" id="KW-0964">Secreted</keyword>